<accession>A0A7G6E4N3</accession>
<feature type="region of interest" description="Disordered" evidence="1">
    <location>
        <begin position="81"/>
        <end position="104"/>
    </location>
</feature>
<dbReference type="GO" id="GO:0004222">
    <property type="term" value="F:metalloendopeptidase activity"/>
    <property type="evidence" value="ECO:0007669"/>
    <property type="project" value="TreeGrafter"/>
</dbReference>
<dbReference type="InterPro" id="IPR050570">
    <property type="entry name" value="Cell_wall_metabolism_enzyme"/>
</dbReference>
<dbReference type="PANTHER" id="PTHR21666:SF270">
    <property type="entry name" value="MUREIN HYDROLASE ACTIVATOR ENVC"/>
    <property type="match status" value="1"/>
</dbReference>
<name>A0A7G6E4N3_THEFR</name>
<keyword evidence="2" id="KW-1133">Transmembrane helix</keyword>
<dbReference type="AlphaFoldDB" id="A0A7G6E4N3"/>
<gene>
    <name evidence="4" type="ORF">BR63_12395</name>
</gene>
<feature type="transmembrane region" description="Helical" evidence="2">
    <location>
        <begin position="20"/>
        <end position="39"/>
    </location>
</feature>
<proteinExistence type="predicted"/>
<evidence type="ECO:0000256" key="1">
    <source>
        <dbReference type="SAM" id="MobiDB-lite"/>
    </source>
</evidence>
<keyword evidence="2" id="KW-0812">Transmembrane</keyword>
<dbReference type="Gene3D" id="2.70.70.10">
    <property type="entry name" value="Glucose Permease (Domain IIA)"/>
    <property type="match status" value="1"/>
</dbReference>
<evidence type="ECO:0000313" key="5">
    <source>
        <dbReference type="Proteomes" id="UP000515847"/>
    </source>
</evidence>
<dbReference type="OrthoDB" id="1786111at2"/>
<evidence type="ECO:0000256" key="2">
    <source>
        <dbReference type="SAM" id="Phobius"/>
    </source>
</evidence>
<keyword evidence="5" id="KW-1185">Reference proteome</keyword>
<protein>
    <submittedName>
        <fullName evidence="4">Peptidoglycan DD-metalloendopeptidase family protein</fullName>
    </submittedName>
</protein>
<dbReference type="Pfam" id="PF01551">
    <property type="entry name" value="Peptidase_M23"/>
    <property type="match status" value="1"/>
</dbReference>
<dbReference type="Proteomes" id="UP000515847">
    <property type="component" value="Chromosome"/>
</dbReference>
<dbReference type="CDD" id="cd12797">
    <property type="entry name" value="M23_peptidase"/>
    <property type="match status" value="1"/>
</dbReference>
<dbReference type="RefSeq" id="WP_051965470.1">
    <property type="nucleotide sequence ID" value="NZ_CP045798.1"/>
</dbReference>
<dbReference type="InterPro" id="IPR016047">
    <property type="entry name" value="M23ase_b-sheet_dom"/>
</dbReference>
<reference evidence="4 5" key="1">
    <citation type="journal article" date="2019" name="Front. Microbiol.">
        <title>Thermoanaerosceptrum fracticalcis gen. nov. sp. nov., a Novel Fumarate-Fermenting Microorganism From a Deep Fractured Carbonate Aquifer of the US Great Basin.</title>
        <authorList>
            <person name="Hamilton-Brehm S.D."/>
            <person name="Stewart L.E."/>
            <person name="Zavarin M."/>
            <person name="Caldwell M."/>
            <person name="Lawson P.A."/>
            <person name="Onstott T.C."/>
            <person name="Grzymski J."/>
            <person name="Neveux I."/>
            <person name="Lollar B.S."/>
            <person name="Russell C.E."/>
            <person name="Moser D.P."/>
        </authorList>
    </citation>
    <scope>NUCLEOTIDE SEQUENCE [LARGE SCALE GENOMIC DNA]</scope>
    <source>
        <strain evidence="4 5">DRI-13</strain>
    </source>
</reference>
<evidence type="ECO:0000259" key="3">
    <source>
        <dbReference type="Pfam" id="PF01551"/>
    </source>
</evidence>
<evidence type="ECO:0000313" key="4">
    <source>
        <dbReference type="EMBL" id="QNB47037.1"/>
    </source>
</evidence>
<feature type="domain" description="M23ase beta-sheet core" evidence="3">
    <location>
        <begin position="144"/>
        <end position="241"/>
    </location>
</feature>
<keyword evidence="2" id="KW-0472">Membrane</keyword>
<dbReference type="KEGG" id="tfr:BR63_12395"/>
<dbReference type="InterPro" id="IPR011055">
    <property type="entry name" value="Dup_hybrid_motif"/>
</dbReference>
<dbReference type="SUPFAM" id="SSF51261">
    <property type="entry name" value="Duplicated hybrid motif"/>
    <property type="match status" value="1"/>
</dbReference>
<dbReference type="PANTHER" id="PTHR21666">
    <property type="entry name" value="PEPTIDASE-RELATED"/>
    <property type="match status" value="1"/>
</dbReference>
<sequence>MIREKFSKLLDGQSKQLKTLGIYTGVVLLIFSIIIPFMGKGLFVKETAKKNESPLTSVMGQANSMKEERSTVTGIVLQESQDKPKTMPAPPKAKEEAEVKAPVQTQTREVNAVSNIKDITWPVKGEVIQEVGLSYSKTFSDYRYHNGIDIKVKRGTEAGAALEGKIGKVETTKSEGLKVSIDHGDGWQSVYAHLEDVFVKTGDVVKKGQSIGIVGQPGLNEVMEGPHLHYSLLKDGKVVNPRDYLPKGEP</sequence>
<organism evidence="4 5">
    <name type="scientific">Thermanaerosceptrum fracticalcis</name>
    <dbReference type="NCBI Taxonomy" id="1712410"/>
    <lineage>
        <taxon>Bacteria</taxon>
        <taxon>Bacillati</taxon>
        <taxon>Bacillota</taxon>
        <taxon>Clostridia</taxon>
        <taxon>Eubacteriales</taxon>
        <taxon>Peptococcaceae</taxon>
        <taxon>Thermanaerosceptrum</taxon>
    </lineage>
</organism>
<dbReference type="EMBL" id="CP045798">
    <property type="protein sequence ID" value="QNB47037.1"/>
    <property type="molecule type" value="Genomic_DNA"/>
</dbReference>